<dbReference type="Proteomes" id="UP001529255">
    <property type="component" value="Unassembled WGS sequence"/>
</dbReference>
<proteinExistence type="predicted"/>
<keyword evidence="3" id="KW-1185">Reference proteome</keyword>
<reference evidence="2 3" key="1">
    <citation type="submission" date="2023-06" db="EMBL/GenBank/DDBJ databases">
        <title>A potential novel species of Streptococcus isolated from human milk sample.</title>
        <authorList>
            <person name="Nguyen H.V."/>
            <person name="Trinh A.T.V."/>
            <person name="Hoang A.T.L."/>
            <person name="Bui L.N.H."/>
            <person name="Tran Q.T.L."/>
            <person name="Trinh T."/>
        </authorList>
    </citation>
    <scope>NUCLEOTIDE SEQUENCE [LARGE SCALE GENOMIC DNA]</scope>
    <source>
        <strain evidence="2 3">VTCC 12812</strain>
    </source>
</reference>
<keyword evidence="1" id="KW-0812">Transmembrane</keyword>
<dbReference type="Pfam" id="PF12648">
    <property type="entry name" value="TcpE"/>
    <property type="match status" value="1"/>
</dbReference>
<dbReference type="RefSeq" id="WP_285955281.1">
    <property type="nucleotide sequence ID" value="NZ_JASUZV010000001.1"/>
</dbReference>
<evidence type="ECO:0000256" key="1">
    <source>
        <dbReference type="SAM" id="Phobius"/>
    </source>
</evidence>
<accession>A0ABT7LRR3</accession>
<feature type="transmembrane region" description="Helical" evidence="1">
    <location>
        <begin position="66"/>
        <end position="85"/>
    </location>
</feature>
<name>A0ABT7LRR3_9STRE</name>
<dbReference type="EMBL" id="JASUZV010000001">
    <property type="protein sequence ID" value="MDL5042608.1"/>
    <property type="molecule type" value="Genomic_DNA"/>
</dbReference>
<evidence type="ECO:0000313" key="2">
    <source>
        <dbReference type="EMBL" id="MDL5042608.1"/>
    </source>
</evidence>
<protein>
    <submittedName>
        <fullName evidence="2">TcpE family conjugal transfer membrane protein</fullName>
    </submittedName>
</protein>
<sequence length="138" mass="16558">MSREEQQESVEDKELYSYTEALSQPVWIQKLNEQYSLPTPIKLSRVIYFVIISFLIWQLYKPFNFVFGFKIVSAGFFGWYLAGLFSDLRVQGKSLFMYLKDYLIFYFRFGRKDKTLIINKGLIYKRVKAKKMRGRKEV</sequence>
<comment type="caution">
    <text evidence="2">The sequence shown here is derived from an EMBL/GenBank/DDBJ whole genome shotgun (WGS) entry which is preliminary data.</text>
</comment>
<gene>
    <name evidence="2" type="ORF">QRD39_00590</name>
</gene>
<feature type="transmembrane region" description="Helical" evidence="1">
    <location>
        <begin position="43"/>
        <end position="60"/>
    </location>
</feature>
<organism evidence="2 3">
    <name type="scientific">Streptococcus raffinosi</name>
    <dbReference type="NCBI Taxonomy" id="3053355"/>
    <lineage>
        <taxon>Bacteria</taxon>
        <taxon>Bacillati</taxon>
        <taxon>Bacillota</taxon>
        <taxon>Bacilli</taxon>
        <taxon>Lactobacillales</taxon>
        <taxon>Streptococcaceae</taxon>
        <taxon>Streptococcus</taxon>
    </lineage>
</organism>
<dbReference type="InterPro" id="IPR025608">
    <property type="entry name" value="TcpE"/>
</dbReference>
<keyword evidence="1" id="KW-0472">Membrane</keyword>
<evidence type="ECO:0000313" key="3">
    <source>
        <dbReference type="Proteomes" id="UP001529255"/>
    </source>
</evidence>
<keyword evidence="1" id="KW-1133">Transmembrane helix</keyword>